<dbReference type="GO" id="GO:0070813">
    <property type="term" value="P:hydrogen sulfide metabolic process"/>
    <property type="evidence" value="ECO:0007669"/>
    <property type="project" value="TreeGrafter"/>
</dbReference>
<dbReference type="InterPro" id="IPR051682">
    <property type="entry name" value="Mito_Persulfide_Diox"/>
</dbReference>
<dbReference type="InterPro" id="IPR036866">
    <property type="entry name" value="RibonucZ/Hydroxyglut_hydro"/>
</dbReference>
<feature type="domain" description="Rhodanese" evidence="2">
    <location>
        <begin position="363"/>
        <end position="450"/>
    </location>
</feature>
<dbReference type="InterPro" id="IPR001763">
    <property type="entry name" value="Rhodanese-like_dom"/>
</dbReference>
<dbReference type="GO" id="GO:0050313">
    <property type="term" value="F:sulfur dioxygenase activity"/>
    <property type="evidence" value="ECO:0007669"/>
    <property type="project" value="InterPro"/>
</dbReference>
<keyword evidence="1" id="KW-0479">Metal-binding</keyword>
<dbReference type="CDD" id="cd00158">
    <property type="entry name" value="RHOD"/>
    <property type="match status" value="1"/>
</dbReference>
<dbReference type="Gene3D" id="3.60.15.10">
    <property type="entry name" value="Ribonuclease Z/Hydroxyacylglutathione hydrolase-like"/>
    <property type="match status" value="1"/>
</dbReference>
<comment type="caution">
    <text evidence="3">The sequence shown here is derived from an EMBL/GenBank/DDBJ whole genome shotgun (WGS) entry which is preliminary data.</text>
</comment>
<dbReference type="InterPro" id="IPR001279">
    <property type="entry name" value="Metallo-B-lactamas"/>
</dbReference>
<reference evidence="3" key="1">
    <citation type="submission" date="2014-06" db="EMBL/GenBank/DDBJ databases">
        <title>Key roles for freshwater Actinobacteria revealed by deep metagenomic sequencing.</title>
        <authorList>
            <person name="Ghai R."/>
            <person name="Mizuno C.M."/>
            <person name="Picazo A."/>
            <person name="Camacho A."/>
            <person name="Rodriguez-Valera F."/>
        </authorList>
    </citation>
    <scope>NUCLEOTIDE SEQUENCE</scope>
</reference>
<organism evidence="3">
    <name type="scientific">freshwater metagenome</name>
    <dbReference type="NCBI Taxonomy" id="449393"/>
    <lineage>
        <taxon>unclassified sequences</taxon>
        <taxon>metagenomes</taxon>
        <taxon>ecological metagenomes</taxon>
    </lineage>
</organism>
<protein>
    <recommendedName>
        <fullName evidence="2">Rhodanese domain-containing protein</fullName>
    </recommendedName>
</protein>
<evidence type="ECO:0000259" key="2">
    <source>
        <dbReference type="PROSITE" id="PS50206"/>
    </source>
</evidence>
<dbReference type="PROSITE" id="PS50206">
    <property type="entry name" value="RHODANESE_3"/>
    <property type="match status" value="1"/>
</dbReference>
<dbReference type="PANTHER" id="PTHR43084:SF1">
    <property type="entry name" value="PERSULFIDE DIOXYGENASE ETHE1, MITOCHONDRIAL"/>
    <property type="match status" value="1"/>
</dbReference>
<dbReference type="AlphaFoldDB" id="A0A094Q7E9"/>
<sequence length="468" mass="50837">MTIKVINIDTPTLGDRSYIAHDGKTALVVDPQRDIDRVEKVLIDNSLELGAVVETHMHNDYVSGGLVLARKYQAKYITSAEDPVAFERVAAHDLDEFSIGNFGVRALHTPGHTFTHLSYVLIDGQDKPAGIFTGGSMLHGSTGRPDLLGPDNATKLAQLQHGSAHRITDLLEDSSPIFPTHGFGSFCAATSTSGDSSTINDERKSNPALLLTVEQFVSETLAGLDAFPAYYKHMGPANLAGPGAIDLSELPRLSTDELLKRIAGDNWVVDLRDKDVWAKSHLLGTMNFGVSGSFATYLGWLFPYGKELVLMSNNASDFSLAQRELVRIGIDRPAASYLGEITDFSDLISTEVVEFKDVPGALTNSEIVVLDVRRNSEREASHIPGSKHIPLHELSDRMSELSKEKIYWVHCAGAYRASIATSIVQNAGFKVVLINESYDKALEVKGLVTTTGAIDHNPVAPSDIKAKK</sequence>
<dbReference type="Gene3D" id="3.40.250.10">
    <property type="entry name" value="Rhodanese-like domain"/>
    <property type="match status" value="2"/>
</dbReference>
<dbReference type="InterPro" id="IPR044528">
    <property type="entry name" value="POD-like_MBL-fold"/>
</dbReference>
<dbReference type="GO" id="GO:0006749">
    <property type="term" value="P:glutathione metabolic process"/>
    <property type="evidence" value="ECO:0007669"/>
    <property type="project" value="InterPro"/>
</dbReference>
<name>A0A094Q7E9_9ZZZZ</name>
<accession>A0A094Q7E9</accession>
<dbReference type="SMART" id="SM00849">
    <property type="entry name" value="Lactamase_B"/>
    <property type="match status" value="1"/>
</dbReference>
<dbReference type="InterPro" id="IPR036873">
    <property type="entry name" value="Rhodanese-like_dom_sf"/>
</dbReference>
<dbReference type="CDD" id="cd07724">
    <property type="entry name" value="POD-like_MBL-fold"/>
    <property type="match status" value="1"/>
</dbReference>
<evidence type="ECO:0000313" key="3">
    <source>
        <dbReference type="EMBL" id="KGA20100.1"/>
    </source>
</evidence>
<dbReference type="SUPFAM" id="SSF56281">
    <property type="entry name" value="Metallo-hydrolase/oxidoreductase"/>
    <property type="match status" value="1"/>
</dbReference>
<evidence type="ECO:0000256" key="1">
    <source>
        <dbReference type="ARBA" id="ARBA00022723"/>
    </source>
</evidence>
<dbReference type="EMBL" id="JNSL01000024">
    <property type="protein sequence ID" value="KGA20100.1"/>
    <property type="molecule type" value="Genomic_DNA"/>
</dbReference>
<dbReference type="SUPFAM" id="SSF52821">
    <property type="entry name" value="Rhodanese/Cell cycle control phosphatase"/>
    <property type="match status" value="2"/>
</dbReference>
<dbReference type="GO" id="GO:0046872">
    <property type="term" value="F:metal ion binding"/>
    <property type="evidence" value="ECO:0007669"/>
    <property type="project" value="UniProtKB-KW"/>
</dbReference>
<dbReference type="PANTHER" id="PTHR43084">
    <property type="entry name" value="PERSULFIDE DIOXYGENASE ETHE1"/>
    <property type="match status" value="1"/>
</dbReference>
<dbReference type="Pfam" id="PF00753">
    <property type="entry name" value="Lactamase_B"/>
    <property type="match status" value="1"/>
</dbReference>
<dbReference type="SMART" id="SM00450">
    <property type="entry name" value="RHOD"/>
    <property type="match status" value="1"/>
</dbReference>
<proteinExistence type="predicted"/>
<dbReference type="Pfam" id="PF00581">
    <property type="entry name" value="Rhodanese"/>
    <property type="match status" value="1"/>
</dbReference>
<gene>
    <name evidence="3" type="ORF">GM51_5610</name>
</gene>